<accession>A0A2P2QEB9</accession>
<protein>
    <submittedName>
        <fullName evidence="1">Uncharacterized protein</fullName>
    </submittedName>
</protein>
<dbReference type="AlphaFoldDB" id="A0A2P2QEB9"/>
<sequence>MPTVKSEVEMTVPPIYSIEMDAAAFRDFNCHRWHIGVPTSLTCEKSSRDPIVVVIQHPHPRWPPRPAT</sequence>
<dbReference type="PANTHER" id="PTHR36329">
    <property type="entry name" value="TRANSMEMBRANE PROTEIN"/>
    <property type="match status" value="1"/>
</dbReference>
<dbReference type="EMBL" id="GGEC01084867">
    <property type="protein sequence ID" value="MBX65351.1"/>
    <property type="molecule type" value="Transcribed_RNA"/>
</dbReference>
<reference evidence="1" key="1">
    <citation type="submission" date="2018-02" db="EMBL/GenBank/DDBJ databases">
        <title>Rhizophora mucronata_Transcriptome.</title>
        <authorList>
            <person name="Meera S.P."/>
            <person name="Sreeshan A."/>
            <person name="Augustine A."/>
        </authorList>
    </citation>
    <scope>NUCLEOTIDE SEQUENCE</scope>
    <source>
        <tissue evidence="1">Leaf</tissue>
    </source>
</reference>
<name>A0A2P2QEB9_RHIMU</name>
<organism evidence="1">
    <name type="scientific">Rhizophora mucronata</name>
    <name type="common">Asiatic mangrove</name>
    <dbReference type="NCBI Taxonomy" id="61149"/>
    <lineage>
        <taxon>Eukaryota</taxon>
        <taxon>Viridiplantae</taxon>
        <taxon>Streptophyta</taxon>
        <taxon>Embryophyta</taxon>
        <taxon>Tracheophyta</taxon>
        <taxon>Spermatophyta</taxon>
        <taxon>Magnoliopsida</taxon>
        <taxon>eudicotyledons</taxon>
        <taxon>Gunneridae</taxon>
        <taxon>Pentapetalae</taxon>
        <taxon>rosids</taxon>
        <taxon>fabids</taxon>
        <taxon>Malpighiales</taxon>
        <taxon>Rhizophoraceae</taxon>
        <taxon>Rhizophora</taxon>
    </lineage>
</organism>
<evidence type="ECO:0000313" key="1">
    <source>
        <dbReference type="EMBL" id="MBX65351.1"/>
    </source>
</evidence>
<proteinExistence type="predicted"/>
<dbReference type="PANTHER" id="PTHR36329:SF1">
    <property type="entry name" value="TRANSMEMBRANE PROTEIN"/>
    <property type="match status" value="1"/>
</dbReference>